<protein>
    <recommendedName>
        <fullName evidence="4">protein-glutamate methylesterase</fullName>
        <ecNumber evidence="4">3.1.1.61</ecNumber>
    </recommendedName>
</protein>
<dbReference type="InterPro" id="IPR001789">
    <property type="entry name" value="Sig_transdc_resp-reg_receiver"/>
</dbReference>
<dbReference type="GO" id="GO:0005737">
    <property type="term" value="C:cytoplasm"/>
    <property type="evidence" value="ECO:0007669"/>
    <property type="project" value="InterPro"/>
</dbReference>
<dbReference type="GO" id="GO:0006935">
    <property type="term" value="P:chemotaxis"/>
    <property type="evidence" value="ECO:0007669"/>
    <property type="project" value="UniProtKB-UniRule"/>
</dbReference>
<dbReference type="KEGG" id="nan:AArc1_2250"/>
<evidence type="ECO:0000256" key="1">
    <source>
        <dbReference type="ARBA" id="ARBA00022490"/>
    </source>
</evidence>
<keyword evidence="1" id="KW-0963">Cytoplasm</keyword>
<comment type="caution">
    <text evidence="7">Lacks conserved residue(s) required for the propagation of feature annotation.</text>
</comment>
<reference evidence="12" key="1">
    <citation type="submission" date="2017-10" db="EMBL/GenBank/DDBJ databases">
        <title>Phenotypic and genomic properties of facultatively anaerobic sulfur-reducing natronoarchaea from hypersaline soda lakes.</title>
        <authorList>
            <person name="Sorokin D.Y."/>
            <person name="Kublanov I.V."/>
            <person name="Roman P."/>
            <person name="Sinninghe Damste J.S."/>
            <person name="Golyshin P.N."/>
            <person name="Rojo D."/>
            <person name="Ciordia S."/>
            <person name="Mena Md.C."/>
            <person name="Ferrer M."/>
            <person name="Messina E."/>
            <person name="Smedile F."/>
            <person name="La Spada G."/>
            <person name="La Cono V."/>
            <person name="Yakimov M.M."/>
        </authorList>
    </citation>
    <scope>NUCLEOTIDE SEQUENCE [LARGE SCALE GENOMIC DNA]</scope>
    <source>
        <strain evidence="12">AArc1</strain>
    </source>
</reference>
<dbReference type="CDD" id="cd16432">
    <property type="entry name" value="CheB_Rec"/>
    <property type="match status" value="1"/>
</dbReference>
<organism evidence="11 12">
    <name type="scientific">Natrarchaeobaculum sulfurireducens</name>
    <dbReference type="NCBI Taxonomy" id="2044521"/>
    <lineage>
        <taxon>Archaea</taxon>
        <taxon>Methanobacteriati</taxon>
        <taxon>Methanobacteriota</taxon>
        <taxon>Stenosarchaea group</taxon>
        <taxon>Halobacteria</taxon>
        <taxon>Halobacteriales</taxon>
        <taxon>Natrialbaceae</taxon>
        <taxon>Natrarchaeobaculum</taxon>
    </lineage>
</organism>
<feature type="region of interest" description="Disordered" evidence="8">
    <location>
        <begin position="169"/>
        <end position="210"/>
    </location>
</feature>
<keyword evidence="2 6" id="KW-0145">Chemotaxis</keyword>
<evidence type="ECO:0000256" key="8">
    <source>
        <dbReference type="SAM" id="MobiDB-lite"/>
    </source>
</evidence>
<dbReference type="GO" id="GO:0000156">
    <property type="term" value="F:phosphorelay response regulator activity"/>
    <property type="evidence" value="ECO:0007669"/>
    <property type="project" value="InterPro"/>
</dbReference>
<dbReference type="Gene3D" id="3.40.50.180">
    <property type="entry name" value="Methylesterase CheB, C-terminal domain"/>
    <property type="match status" value="1"/>
</dbReference>
<feature type="domain" description="Response regulatory" evidence="9">
    <location>
        <begin position="3"/>
        <end position="117"/>
    </location>
</feature>
<dbReference type="Proteomes" id="UP000258707">
    <property type="component" value="Chromosome"/>
</dbReference>
<dbReference type="RefSeq" id="WP_117364619.1">
    <property type="nucleotide sequence ID" value="NZ_CP024047.1"/>
</dbReference>
<dbReference type="Pfam" id="PF01339">
    <property type="entry name" value="CheB_methylest"/>
    <property type="match status" value="1"/>
</dbReference>
<evidence type="ECO:0000256" key="3">
    <source>
        <dbReference type="ARBA" id="ARBA00022801"/>
    </source>
</evidence>
<evidence type="ECO:0000256" key="6">
    <source>
        <dbReference type="PROSITE-ProRule" id="PRU00050"/>
    </source>
</evidence>
<dbReference type="EC" id="3.1.1.61" evidence="4"/>
<keyword evidence="3 6" id="KW-0378">Hydrolase</keyword>
<dbReference type="PROSITE" id="PS50110">
    <property type="entry name" value="RESPONSE_REGULATORY"/>
    <property type="match status" value="1"/>
</dbReference>
<dbReference type="GeneID" id="37639029"/>
<evidence type="ECO:0000256" key="4">
    <source>
        <dbReference type="ARBA" id="ARBA00039140"/>
    </source>
</evidence>
<evidence type="ECO:0000256" key="7">
    <source>
        <dbReference type="PROSITE-ProRule" id="PRU00169"/>
    </source>
</evidence>
<evidence type="ECO:0000313" key="11">
    <source>
        <dbReference type="EMBL" id="AXR78566.1"/>
    </source>
</evidence>
<dbReference type="SUPFAM" id="SSF52172">
    <property type="entry name" value="CheY-like"/>
    <property type="match status" value="1"/>
</dbReference>
<comment type="catalytic activity">
    <reaction evidence="5">
        <text>[protein]-L-glutamate 5-O-methyl ester + H2O = L-glutamyl-[protein] + methanol + H(+)</text>
        <dbReference type="Rhea" id="RHEA:23236"/>
        <dbReference type="Rhea" id="RHEA-COMP:10208"/>
        <dbReference type="Rhea" id="RHEA-COMP:10311"/>
        <dbReference type="ChEBI" id="CHEBI:15377"/>
        <dbReference type="ChEBI" id="CHEBI:15378"/>
        <dbReference type="ChEBI" id="CHEBI:17790"/>
        <dbReference type="ChEBI" id="CHEBI:29973"/>
        <dbReference type="ChEBI" id="CHEBI:82795"/>
        <dbReference type="EC" id="3.1.1.61"/>
    </reaction>
</comment>
<feature type="domain" description="CheB-type methylesterase" evidence="10">
    <location>
        <begin position="198"/>
        <end position="392"/>
    </location>
</feature>
<dbReference type="GO" id="GO:0008984">
    <property type="term" value="F:protein-glutamate methylesterase activity"/>
    <property type="evidence" value="ECO:0007669"/>
    <property type="project" value="UniProtKB-EC"/>
</dbReference>
<dbReference type="InterPro" id="IPR008248">
    <property type="entry name" value="CheB-like"/>
</dbReference>
<dbReference type="AlphaFoldDB" id="A0A346PGC1"/>
<dbReference type="SUPFAM" id="SSF52738">
    <property type="entry name" value="Methylesterase CheB, C-terminal domain"/>
    <property type="match status" value="1"/>
</dbReference>
<dbReference type="PANTHER" id="PTHR42872:SF6">
    <property type="entry name" value="PROTEIN-GLUTAMATE METHYLESTERASE_PROTEIN-GLUTAMINE GLUTAMINASE"/>
    <property type="match status" value="1"/>
</dbReference>
<dbReference type="PANTHER" id="PTHR42872">
    <property type="entry name" value="PROTEIN-GLUTAMATE METHYLESTERASE/PROTEIN-GLUTAMINE GLUTAMINASE"/>
    <property type="match status" value="1"/>
</dbReference>
<evidence type="ECO:0000259" key="10">
    <source>
        <dbReference type="PROSITE" id="PS50122"/>
    </source>
</evidence>
<feature type="active site" evidence="6">
    <location>
        <position position="237"/>
    </location>
</feature>
<evidence type="ECO:0000256" key="2">
    <source>
        <dbReference type="ARBA" id="ARBA00022500"/>
    </source>
</evidence>
<dbReference type="EMBL" id="CP024047">
    <property type="protein sequence ID" value="AXR78566.1"/>
    <property type="molecule type" value="Genomic_DNA"/>
</dbReference>
<name>A0A346PGC1_9EURY</name>
<feature type="active site" evidence="6">
    <location>
        <position position="334"/>
    </location>
</feature>
<evidence type="ECO:0000259" key="9">
    <source>
        <dbReference type="PROSITE" id="PS50110"/>
    </source>
</evidence>
<evidence type="ECO:0000256" key="5">
    <source>
        <dbReference type="ARBA" id="ARBA00048267"/>
    </source>
</evidence>
<accession>A0A346PGC1</accession>
<proteinExistence type="predicted"/>
<evidence type="ECO:0000313" key="12">
    <source>
        <dbReference type="Proteomes" id="UP000258707"/>
    </source>
</evidence>
<gene>
    <name evidence="11" type="ORF">AArc1_2250</name>
</gene>
<dbReference type="PIRSF" id="PIRSF000876">
    <property type="entry name" value="RR_chemtxs_CheB"/>
    <property type="match status" value="1"/>
</dbReference>
<dbReference type="InterPro" id="IPR011006">
    <property type="entry name" value="CheY-like_superfamily"/>
</dbReference>
<sequence>MRRVLVVADTPRVTAVIGNALARRGDEVVIETDRDLLEAVTRTDPDVVALVDDVIDRNGLEAIDRMLSAAPTPTLVVASSVDPAVDAEFDGLAHGAVDFLRKPDALETSLSTFVDEFESCIDELADVDVSSLAVAQTTASARSIRAAQSRGATAGSDAVATASAVAVPTTSDRARHSGECDLESIDDPTTTPAVRTRTPTEPPTVVVGASTGGPKLVERLLERLPIALEARVFVVQHMPAPFTPRFAARLDAISEYAVREPTDGDVVRPGTAVVAPGGTHLGVTSDADGTLRVRFEGSTHRGGARPSIDVTMASLADCVDGPLCGVVLTGMGRDGATGIEAIDAAGGHTIAQDEATSSVFGIPAAAIRTGCVDEVVPAAALAERITTAVTGEHDE</sequence>
<dbReference type="PROSITE" id="PS50122">
    <property type="entry name" value="CHEB"/>
    <property type="match status" value="1"/>
</dbReference>
<dbReference type="InterPro" id="IPR035909">
    <property type="entry name" value="CheB_C"/>
</dbReference>
<feature type="compositionally biased region" description="Low complexity" evidence="8">
    <location>
        <begin position="188"/>
        <end position="207"/>
    </location>
</feature>
<dbReference type="Gene3D" id="3.40.50.2300">
    <property type="match status" value="1"/>
</dbReference>
<dbReference type="InterPro" id="IPR000673">
    <property type="entry name" value="Sig_transdc_resp-reg_Me-estase"/>
</dbReference>
<feature type="active site" evidence="6">
    <location>
        <position position="210"/>
    </location>
</feature>